<dbReference type="SMART" id="SM00355">
    <property type="entry name" value="ZnF_C2H2"/>
    <property type="match status" value="3"/>
</dbReference>
<comment type="caution">
    <text evidence="3">The sequence shown here is derived from an EMBL/GenBank/DDBJ whole genome shotgun (WGS) entry which is preliminary data.</text>
</comment>
<feature type="compositionally biased region" description="Low complexity" evidence="1">
    <location>
        <begin position="291"/>
        <end position="305"/>
    </location>
</feature>
<feature type="region of interest" description="Disordered" evidence="1">
    <location>
        <begin position="235"/>
        <end position="352"/>
    </location>
</feature>
<feature type="compositionally biased region" description="Basic residues" evidence="1">
    <location>
        <begin position="242"/>
        <end position="254"/>
    </location>
</feature>
<feature type="compositionally biased region" description="Basic residues" evidence="1">
    <location>
        <begin position="330"/>
        <end position="345"/>
    </location>
</feature>
<dbReference type="Gene3D" id="3.30.160.60">
    <property type="entry name" value="Classic Zinc Finger"/>
    <property type="match status" value="1"/>
</dbReference>
<feature type="compositionally biased region" description="Basic and acidic residues" evidence="1">
    <location>
        <begin position="120"/>
        <end position="130"/>
    </location>
</feature>
<evidence type="ECO:0000256" key="1">
    <source>
        <dbReference type="SAM" id="MobiDB-lite"/>
    </source>
</evidence>
<reference evidence="3" key="1">
    <citation type="journal article" date="2023" name="G3 (Bethesda)">
        <title>A reference genome for the long-term kleptoplast-retaining sea slug Elysia crispata morphotype clarki.</title>
        <authorList>
            <person name="Eastman K.E."/>
            <person name="Pendleton A.L."/>
            <person name="Shaikh M.A."/>
            <person name="Suttiyut T."/>
            <person name="Ogas R."/>
            <person name="Tomko P."/>
            <person name="Gavelis G."/>
            <person name="Widhalm J.R."/>
            <person name="Wisecaver J.H."/>
        </authorList>
    </citation>
    <scope>NUCLEOTIDE SEQUENCE</scope>
    <source>
        <strain evidence="3">ECLA1</strain>
    </source>
</reference>
<name>A0AAE0ZKR7_9GAST</name>
<sequence>MEIEESYHGNILKTLPLDEIPKVTNSERLVLFGGDRELLTYYLGIREAAAKIRQDGGQCFCDPRDDKMTTRLKAEGWRPRVLVKDLKNEGDDPDLGLVGKQTALDEDTKKLDSDTDSENEERSKNRLEGEKENKMESFVCGVQGCSAQFTSLASHESHYHTSHNFVCHVCRRAFVSNFLLDVHLEENHDSYFKVLSPQMDMYRCLVESCILKFRTSDLRKDHLVTVHKFPAPFSFHGPINHKPQKAKSSKKKSREKANKNRNNCSAMDMERPEATIHEPAASPSALNPEKTTTYSPSQQPTSTSTAAMDVEPCTEVSAENAAPLQDKGRHSNRGKKWSQRSRGRGGRVPATICFGRGSQRAFQHQRGGRGRHWHQTQHMDVDTTVDIEKVDFADLAESLEG</sequence>
<feature type="region of interest" description="Disordered" evidence="1">
    <location>
        <begin position="93"/>
        <end position="130"/>
    </location>
</feature>
<organism evidence="3 4">
    <name type="scientific">Elysia crispata</name>
    <name type="common">lettuce slug</name>
    <dbReference type="NCBI Taxonomy" id="231223"/>
    <lineage>
        <taxon>Eukaryota</taxon>
        <taxon>Metazoa</taxon>
        <taxon>Spiralia</taxon>
        <taxon>Lophotrochozoa</taxon>
        <taxon>Mollusca</taxon>
        <taxon>Gastropoda</taxon>
        <taxon>Heterobranchia</taxon>
        <taxon>Euthyneura</taxon>
        <taxon>Panpulmonata</taxon>
        <taxon>Sacoglossa</taxon>
        <taxon>Placobranchoidea</taxon>
        <taxon>Plakobranchidae</taxon>
        <taxon>Elysia</taxon>
    </lineage>
</organism>
<dbReference type="AlphaFoldDB" id="A0AAE0ZKR7"/>
<dbReference type="InterPro" id="IPR013087">
    <property type="entry name" value="Znf_C2H2_type"/>
</dbReference>
<feature type="domain" description="C2H2-type" evidence="2">
    <location>
        <begin position="167"/>
        <end position="188"/>
    </location>
</feature>
<evidence type="ECO:0000313" key="4">
    <source>
        <dbReference type="Proteomes" id="UP001283361"/>
    </source>
</evidence>
<protein>
    <recommendedName>
        <fullName evidence="2">C2H2-type domain-containing protein</fullName>
    </recommendedName>
</protein>
<dbReference type="PANTHER" id="PTHR21354">
    <property type="entry name" value="ZINC FINGER PROTEIN 511"/>
    <property type="match status" value="1"/>
</dbReference>
<accession>A0AAE0ZKR7</accession>
<dbReference type="PANTHER" id="PTHR21354:SF0">
    <property type="entry name" value="ZINC FINGER PROTEIN 511"/>
    <property type="match status" value="1"/>
</dbReference>
<dbReference type="EMBL" id="JAWDGP010003792">
    <property type="protein sequence ID" value="KAK3770721.1"/>
    <property type="molecule type" value="Genomic_DNA"/>
</dbReference>
<evidence type="ECO:0000259" key="2">
    <source>
        <dbReference type="PROSITE" id="PS00028"/>
    </source>
</evidence>
<keyword evidence="4" id="KW-1185">Reference proteome</keyword>
<evidence type="ECO:0000313" key="3">
    <source>
        <dbReference type="EMBL" id="KAK3770721.1"/>
    </source>
</evidence>
<feature type="domain" description="C2H2-type" evidence="2">
    <location>
        <begin position="204"/>
        <end position="227"/>
    </location>
</feature>
<gene>
    <name evidence="3" type="ORF">RRG08_037907</name>
</gene>
<dbReference type="Proteomes" id="UP001283361">
    <property type="component" value="Unassembled WGS sequence"/>
</dbReference>
<proteinExistence type="predicted"/>
<dbReference type="PROSITE" id="PS00028">
    <property type="entry name" value="ZINC_FINGER_C2H2_1"/>
    <property type="match status" value="2"/>
</dbReference>
<dbReference type="InterPro" id="IPR039258">
    <property type="entry name" value="ZNF511"/>
</dbReference>